<dbReference type="Proteomes" id="UP000192491">
    <property type="component" value="Unassembled WGS sequence"/>
</dbReference>
<name>A0A1Y1QVU0_9GAMM</name>
<dbReference type="AlphaFoldDB" id="A0A1Y1QVU0"/>
<organism evidence="1 2">
    <name type="scientific">Thiothrix lacustris</name>
    <dbReference type="NCBI Taxonomy" id="525917"/>
    <lineage>
        <taxon>Bacteria</taxon>
        <taxon>Pseudomonadati</taxon>
        <taxon>Pseudomonadota</taxon>
        <taxon>Gammaproteobacteria</taxon>
        <taxon>Thiotrichales</taxon>
        <taxon>Thiotrichaceae</taxon>
        <taxon>Thiothrix</taxon>
    </lineage>
</organism>
<evidence type="ECO:0000313" key="1">
    <source>
        <dbReference type="EMBL" id="OQX14703.1"/>
    </source>
</evidence>
<protein>
    <recommendedName>
        <fullName evidence="3">CopG family transcriptional regulator</fullName>
    </recommendedName>
</protein>
<reference evidence="1 2" key="1">
    <citation type="submission" date="2017-01" db="EMBL/GenBank/DDBJ databases">
        <title>Novel large sulfur bacteria in the metagenomes of groundwater-fed chemosynthetic microbial mats in the Lake Huron basin.</title>
        <authorList>
            <person name="Sharrar A.M."/>
            <person name="Flood B.E."/>
            <person name="Bailey J.V."/>
            <person name="Jones D.S."/>
            <person name="Biddanda B."/>
            <person name="Ruberg S.A."/>
            <person name="Marcus D.N."/>
            <person name="Dick G.J."/>
        </authorList>
    </citation>
    <scope>NUCLEOTIDE SEQUENCE [LARGE SCALE GENOMIC DNA]</scope>
    <source>
        <strain evidence="1">A8</strain>
    </source>
</reference>
<comment type="caution">
    <text evidence="1">The sequence shown here is derived from an EMBL/GenBank/DDBJ whole genome shotgun (WGS) entry which is preliminary data.</text>
</comment>
<evidence type="ECO:0000313" key="2">
    <source>
        <dbReference type="Proteomes" id="UP000192491"/>
    </source>
</evidence>
<sequence>MKQNITLSLEKELLQKIKVLAAQRSTSISALLTAELERLAKKDDAYLQAMEQALASMEKGYDFGGGNYLTREEMYDRKNFR</sequence>
<dbReference type="EMBL" id="MTEJ01000025">
    <property type="protein sequence ID" value="OQX14703.1"/>
    <property type="molecule type" value="Genomic_DNA"/>
</dbReference>
<proteinExistence type="predicted"/>
<accession>A0A1Y1QVU0</accession>
<gene>
    <name evidence="1" type="ORF">BWK73_08810</name>
</gene>
<evidence type="ECO:0008006" key="3">
    <source>
        <dbReference type="Google" id="ProtNLM"/>
    </source>
</evidence>